<evidence type="ECO:0000313" key="2">
    <source>
        <dbReference type="Proteomes" id="UP000887566"/>
    </source>
</evidence>
<dbReference type="PANTHER" id="PTHR16469">
    <property type="entry name" value="UBIQUITIN-ASSOCIATED AND SH3 DOMAIN-CONTAINING BA-RELATED"/>
    <property type="match status" value="1"/>
</dbReference>
<dbReference type="Gene3D" id="3.40.50.1240">
    <property type="entry name" value="Phosphoglycerate mutase-like"/>
    <property type="match status" value="1"/>
</dbReference>
<protein>
    <submittedName>
        <fullName evidence="3">Uncharacterized protein</fullName>
    </submittedName>
</protein>
<sequence>MHQNNGQIPVDGGHHGSGHRQGQHHQQQNKQQRTGRRLLVLRHGERIDFTFNQDQQSWVHKAFDANGKYSRFNINMPRSVPARKDGPAGFLLDTPLTEMGYLQAKITGRALRDAGVKVSHIYCSSALRCVQTTVGILKGMNNCSQLINVEPGLFEWGAWCRPKRPKWMDMDEFQRLGYPINLHYQPVVSPEMITPSEKLGEYYNRSFDVVKRILANHKQVDDGVILLVAHGASLETCTRQLTGQQPRETPEFFSILHRTPYLACAQAVEEAGSSKWAVAESPILPFQHQQNAAYDWRLLITEIQ</sequence>
<dbReference type="SUPFAM" id="SSF53254">
    <property type="entry name" value="Phosphoglycerate mutase-like"/>
    <property type="match status" value="1"/>
</dbReference>
<dbReference type="Pfam" id="PF00300">
    <property type="entry name" value="His_Phos_1"/>
    <property type="match status" value="1"/>
</dbReference>
<dbReference type="GO" id="GO:0016791">
    <property type="term" value="F:phosphatase activity"/>
    <property type="evidence" value="ECO:0007669"/>
    <property type="project" value="UniProtKB-ARBA"/>
</dbReference>
<dbReference type="CDD" id="cd07067">
    <property type="entry name" value="HP_PGM_like"/>
    <property type="match status" value="1"/>
</dbReference>
<accession>A0A914WLS5</accession>
<organism evidence="2 3">
    <name type="scientific">Plectus sambesii</name>
    <dbReference type="NCBI Taxonomy" id="2011161"/>
    <lineage>
        <taxon>Eukaryota</taxon>
        <taxon>Metazoa</taxon>
        <taxon>Ecdysozoa</taxon>
        <taxon>Nematoda</taxon>
        <taxon>Chromadorea</taxon>
        <taxon>Plectida</taxon>
        <taxon>Plectina</taxon>
        <taxon>Plectoidea</taxon>
        <taxon>Plectidae</taxon>
        <taxon>Plectus</taxon>
    </lineage>
</organism>
<dbReference type="WBParaSite" id="PSAMB.scaffold451size50595.g5989.t1">
    <property type="protein sequence ID" value="PSAMB.scaffold451size50595.g5989.t1"/>
    <property type="gene ID" value="PSAMB.scaffold451size50595.g5989"/>
</dbReference>
<proteinExistence type="predicted"/>
<evidence type="ECO:0000313" key="3">
    <source>
        <dbReference type="WBParaSite" id="PSAMB.scaffold451size50595.g5989.t1"/>
    </source>
</evidence>
<reference evidence="3" key="1">
    <citation type="submission" date="2022-11" db="UniProtKB">
        <authorList>
            <consortium name="WormBaseParasite"/>
        </authorList>
    </citation>
    <scope>IDENTIFICATION</scope>
</reference>
<name>A0A914WLS5_9BILA</name>
<dbReference type="InterPro" id="IPR029033">
    <property type="entry name" value="His_PPase_superfam"/>
</dbReference>
<feature type="region of interest" description="Disordered" evidence="1">
    <location>
        <begin position="1"/>
        <end position="34"/>
    </location>
</feature>
<dbReference type="InterPro" id="IPR051710">
    <property type="entry name" value="Phosphatase_SH3-domain"/>
</dbReference>
<dbReference type="InterPro" id="IPR013078">
    <property type="entry name" value="His_Pase_superF_clade-1"/>
</dbReference>
<evidence type="ECO:0000256" key="1">
    <source>
        <dbReference type="SAM" id="MobiDB-lite"/>
    </source>
</evidence>
<dbReference type="PANTHER" id="PTHR16469:SF27">
    <property type="entry name" value="UBIQUITIN-ASSOCIATED AND SH3 DOMAIN-CONTAINING BA-RELATED"/>
    <property type="match status" value="1"/>
</dbReference>
<dbReference type="Proteomes" id="UP000887566">
    <property type="component" value="Unplaced"/>
</dbReference>
<dbReference type="AlphaFoldDB" id="A0A914WLS5"/>
<keyword evidence="2" id="KW-1185">Reference proteome</keyword>